<dbReference type="Proteomes" id="UP001139365">
    <property type="component" value="Unassembled WGS sequence"/>
</dbReference>
<accession>A0AAE3K0U6</accession>
<name>A0AAE3K0U6_9BACT</name>
<feature type="chain" id="PRO_5042281086" description="Right handed beta helix domain-containing protein" evidence="1">
    <location>
        <begin position="25"/>
        <end position="226"/>
    </location>
</feature>
<keyword evidence="1" id="KW-0732">Signal</keyword>
<proteinExistence type="predicted"/>
<sequence length="226" mass="23436">MKRISFIAAIAVIIALLSVFPASAAGADVWDGTFPTADKTGKYSGGEGTEESPYLISSAADLAMLSSVTAAGESYEGKYFKITTDITLNSDHAGYAGWGTTPPKNAWRAIGENAGNNVSGGSFAGHINGAGHVIRGMYVNDESTGWDKAAAGFIGCLRGSVINLGFENCYVKRNNTAGNGAGIIVTYLGHSGSTLRGNITACYVKNCTVESWRCPGLIAGVVYSGR</sequence>
<evidence type="ECO:0008006" key="4">
    <source>
        <dbReference type="Google" id="ProtNLM"/>
    </source>
</evidence>
<comment type="caution">
    <text evidence="2">The sequence shown here is derived from an EMBL/GenBank/DDBJ whole genome shotgun (WGS) entry which is preliminary data.</text>
</comment>
<gene>
    <name evidence="2" type="ORF">MR241_08900</name>
</gene>
<reference evidence="2 3" key="1">
    <citation type="submission" date="2022-03" db="EMBL/GenBank/DDBJ databases">
        <title>Metagenome-assembled genomes from swine fecal metagenomes.</title>
        <authorList>
            <person name="Holman D.B."/>
            <person name="Kommadath A."/>
        </authorList>
    </citation>
    <scope>NUCLEOTIDE SEQUENCE [LARGE SCALE GENOMIC DNA]</scope>
    <source>
        <strain evidence="2">SUG147</strain>
    </source>
</reference>
<organism evidence="2 3">
    <name type="scientific">Candidatus Colimorpha enterica</name>
    <dbReference type="NCBI Taxonomy" id="3083063"/>
    <lineage>
        <taxon>Bacteria</taxon>
        <taxon>Pseudomonadati</taxon>
        <taxon>Bacteroidota</taxon>
        <taxon>Bacteroidia</taxon>
        <taxon>Bacteroidales</taxon>
        <taxon>Candidatus Colimorpha</taxon>
    </lineage>
</organism>
<feature type="signal peptide" evidence="1">
    <location>
        <begin position="1"/>
        <end position="24"/>
    </location>
</feature>
<evidence type="ECO:0000256" key="1">
    <source>
        <dbReference type="SAM" id="SignalP"/>
    </source>
</evidence>
<dbReference type="EMBL" id="JALEMU010000148">
    <property type="protein sequence ID" value="MCI5756392.1"/>
    <property type="molecule type" value="Genomic_DNA"/>
</dbReference>
<feature type="non-terminal residue" evidence="2">
    <location>
        <position position="226"/>
    </location>
</feature>
<dbReference type="Gene3D" id="2.160.20.110">
    <property type="match status" value="1"/>
</dbReference>
<protein>
    <recommendedName>
        <fullName evidence="4">Right handed beta helix domain-containing protein</fullName>
    </recommendedName>
</protein>
<evidence type="ECO:0000313" key="2">
    <source>
        <dbReference type="EMBL" id="MCI5756392.1"/>
    </source>
</evidence>
<dbReference type="AlphaFoldDB" id="A0AAE3K0U6"/>
<evidence type="ECO:0000313" key="3">
    <source>
        <dbReference type="Proteomes" id="UP001139365"/>
    </source>
</evidence>